<evidence type="ECO:0000256" key="1">
    <source>
        <dbReference type="SAM" id="MobiDB-lite"/>
    </source>
</evidence>
<dbReference type="EMBL" id="CACRXK020006164">
    <property type="protein sequence ID" value="CAB4008581.1"/>
    <property type="molecule type" value="Genomic_DNA"/>
</dbReference>
<comment type="caution">
    <text evidence="2">The sequence shown here is derived from an EMBL/GenBank/DDBJ whole genome shotgun (WGS) entry which is preliminary data.</text>
</comment>
<protein>
    <submittedName>
        <fullName evidence="2">Uncharacterized protein</fullName>
    </submittedName>
</protein>
<dbReference type="AlphaFoldDB" id="A0A7D9IJR9"/>
<sequence length="144" mass="16755">MPEVIINDQKAKEKMKKYADKTRNTEGANGTMITPTTDQRRITRNSSYYNSTRKSKQQIMYIRNQQMIKCLGILKQTWEMEAFQKQKSTLIYQKPSKLLKRNPVNPLSPNQSRSDDQPPANLHVEKWTVSKKTSVDKRLLVILG</sequence>
<accession>A0A7D9IJR9</accession>
<evidence type="ECO:0000313" key="3">
    <source>
        <dbReference type="Proteomes" id="UP001152795"/>
    </source>
</evidence>
<gene>
    <name evidence="2" type="ORF">PACLA_8A016930</name>
</gene>
<organism evidence="2 3">
    <name type="scientific">Paramuricea clavata</name>
    <name type="common">Red gorgonian</name>
    <name type="synonym">Violescent sea-whip</name>
    <dbReference type="NCBI Taxonomy" id="317549"/>
    <lineage>
        <taxon>Eukaryota</taxon>
        <taxon>Metazoa</taxon>
        <taxon>Cnidaria</taxon>
        <taxon>Anthozoa</taxon>
        <taxon>Octocorallia</taxon>
        <taxon>Malacalcyonacea</taxon>
        <taxon>Plexauridae</taxon>
        <taxon>Paramuricea</taxon>
    </lineage>
</organism>
<keyword evidence="3" id="KW-1185">Reference proteome</keyword>
<dbReference type="Proteomes" id="UP001152795">
    <property type="component" value="Unassembled WGS sequence"/>
</dbReference>
<feature type="region of interest" description="Disordered" evidence="1">
    <location>
        <begin position="94"/>
        <end position="122"/>
    </location>
</feature>
<proteinExistence type="predicted"/>
<evidence type="ECO:0000313" key="2">
    <source>
        <dbReference type="EMBL" id="CAB4008581.1"/>
    </source>
</evidence>
<reference evidence="2" key="1">
    <citation type="submission" date="2020-04" db="EMBL/GenBank/DDBJ databases">
        <authorList>
            <person name="Alioto T."/>
            <person name="Alioto T."/>
            <person name="Gomez Garrido J."/>
        </authorList>
    </citation>
    <scope>NUCLEOTIDE SEQUENCE</scope>
    <source>
        <strain evidence="2">A484AB</strain>
    </source>
</reference>
<name>A0A7D9IJR9_PARCT</name>